<keyword evidence="3" id="KW-0238">DNA-binding</keyword>
<dbReference type="InterPro" id="IPR050987">
    <property type="entry name" value="AtrR-like"/>
</dbReference>
<feature type="compositionally biased region" description="Polar residues" evidence="6">
    <location>
        <begin position="61"/>
        <end position="74"/>
    </location>
</feature>
<dbReference type="GO" id="GO:0003677">
    <property type="term" value="F:DNA binding"/>
    <property type="evidence" value="ECO:0007669"/>
    <property type="project" value="UniProtKB-KW"/>
</dbReference>
<dbReference type="PANTHER" id="PTHR46910:SF37">
    <property type="entry name" value="ZN(II)2CYS6 TRANSCRIPTION FACTOR (EUROFUNG)"/>
    <property type="match status" value="1"/>
</dbReference>
<accession>A0A9P9DMK2</accession>
<keyword evidence="7" id="KW-1133">Transmembrane helix</keyword>
<keyword evidence="9" id="KW-1185">Reference proteome</keyword>
<dbReference type="AlphaFoldDB" id="A0A9P9DMK2"/>
<evidence type="ECO:0000256" key="5">
    <source>
        <dbReference type="ARBA" id="ARBA00023242"/>
    </source>
</evidence>
<dbReference type="GO" id="GO:0005634">
    <property type="term" value="C:nucleus"/>
    <property type="evidence" value="ECO:0007669"/>
    <property type="project" value="UniProtKB-SubCell"/>
</dbReference>
<keyword evidence="4" id="KW-0804">Transcription</keyword>
<dbReference type="Proteomes" id="UP000717696">
    <property type="component" value="Unassembled WGS sequence"/>
</dbReference>
<evidence type="ECO:0000256" key="2">
    <source>
        <dbReference type="ARBA" id="ARBA00023015"/>
    </source>
</evidence>
<evidence type="ECO:0000256" key="4">
    <source>
        <dbReference type="ARBA" id="ARBA00023163"/>
    </source>
</evidence>
<feature type="region of interest" description="Disordered" evidence="6">
    <location>
        <begin position="55"/>
        <end position="74"/>
    </location>
</feature>
<gene>
    <name evidence="8" type="ORF">B0J13DRAFT_612556</name>
</gene>
<feature type="transmembrane region" description="Helical" evidence="7">
    <location>
        <begin position="487"/>
        <end position="507"/>
    </location>
</feature>
<evidence type="ECO:0000313" key="9">
    <source>
        <dbReference type="Proteomes" id="UP000717696"/>
    </source>
</evidence>
<dbReference type="EMBL" id="JAGMUU010000027">
    <property type="protein sequence ID" value="KAH7121898.1"/>
    <property type="molecule type" value="Genomic_DNA"/>
</dbReference>
<dbReference type="PANTHER" id="PTHR46910">
    <property type="entry name" value="TRANSCRIPTION FACTOR PDR1"/>
    <property type="match status" value="1"/>
</dbReference>
<evidence type="ECO:0000256" key="3">
    <source>
        <dbReference type="ARBA" id="ARBA00023125"/>
    </source>
</evidence>
<keyword evidence="7" id="KW-0812">Transmembrane</keyword>
<evidence type="ECO:0000256" key="6">
    <source>
        <dbReference type="SAM" id="MobiDB-lite"/>
    </source>
</evidence>
<keyword evidence="7" id="KW-0472">Membrane</keyword>
<protein>
    <recommendedName>
        <fullName evidence="10">Transcription factor domain-containing protein</fullName>
    </recommendedName>
</protein>
<evidence type="ECO:0008006" key="10">
    <source>
        <dbReference type="Google" id="ProtNLM"/>
    </source>
</evidence>
<dbReference type="OrthoDB" id="39175at2759"/>
<sequence>MPTHKVGEAYEAEAEALAAESWPIEVISPELCNPNWLLDQGENISLPNLMGAVGRNDDRPVSQQSLNRPSTTASWEFHSTTSLPHQTLSEQSSSHEGQIAAIFEAQTYIQSELGENPRLSHQEREILELAITLSSQASSTKDQSTLDVEGTMTGKADFCDPSMYPSAEAMCYLLSGYRTVAASFHSELASIISRGTFERMAFALIDHEVHGHVRVQYIVCVNFFALTFVVGLEAEGQTPSMQERHKSLQERYRKNAFTALGHISVLNPASLSLLQALLAGLSAAACVVCAQLGGRYFASLASGASEQDSLEVRQCLGHCYILDKSLAMTLGRRSFLPEMEVNAAMLIPPAVDMPSAPIFNIYVEFAKVQDAIARDIRAPRLHRSSEKTDVIKSLRLRMNEIRLKIRKFRLHPPHCTDHLLQGEWMGVDFTYFTIMTTILRLHPSFSADQHVRENCLEHARRALCELKSMEEHGLKAGGHRNAYCLSVAWIVLLYPLCPFFALFCNVVETSDRKDFELLESVTNGLSMFAEANASVRNVQEFCNTLVSLSKTRVDYFSSME</sequence>
<evidence type="ECO:0000256" key="7">
    <source>
        <dbReference type="SAM" id="Phobius"/>
    </source>
</evidence>
<comment type="subcellular location">
    <subcellularLocation>
        <location evidence="1">Nucleus</location>
    </subcellularLocation>
</comment>
<dbReference type="GO" id="GO:0003700">
    <property type="term" value="F:DNA-binding transcription factor activity"/>
    <property type="evidence" value="ECO:0007669"/>
    <property type="project" value="InterPro"/>
</dbReference>
<dbReference type="CDD" id="cd12148">
    <property type="entry name" value="fungal_TF_MHR"/>
    <property type="match status" value="1"/>
</dbReference>
<keyword evidence="5" id="KW-0539">Nucleus</keyword>
<keyword evidence="2" id="KW-0805">Transcription regulation</keyword>
<evidence type="ECO:0000256" key="1">
    <source>
        <dbReference type="ARBA" id="ARBA00004123"/>
    </source>
</evidence>
<comment type="caution">
    <text evidence="8">The sequence shown here is derived from an EMBL/GenBank/DDBJ whole genome shotgun (WGS) entry which is preliminary data.</text>
</comment>
<organism evidence="8 9">
    <name type="scientific">Dactylonectria estremocensis</name>
    <dbReference type="NCBI Taxonomy" id="1079267"/>
    <lineage>
        <taxon>Eukaryota</taxon>
        <taxon>Fungi</taxon>
        <taxon>Dikarya</taxon>
        <taxon>Ascomycota</taxon>
        <taxon>Pezizomycotina</taxon>
        <taxon>Sordariomycetes</taxon>
        <taxon>Hypocreomycetidae</taxon>
        <taxon>Hypocreales</taxon>
        <taxon>Nectriaceae</taxon>
        <taxon>Dactylonectria</taxon>
    </lineage>
</organism>
<feature type="non-terminal residue" evidence="8">
    <location>
        <position position="560"/>
    </location>
</feature>
<proteinExistence type="predicted"/>
<name>A0A9P9DMK2_9HYPO</name>
<evidence type="ECO:0000313" key="8">
    <source>
        <dbReference type="EMBL" id="KAH7121898.1"/>
    </source>
</evidence>
<reference evidence="8" key="1">
    <citation type="journal article" date="2021" name="Nat. Commun.">
        <title>Genetic determinants of endophytism in the Arabidopsis root mycobiome.</title>
        <authorList>
            <person name="Mesny F."/>
            <person name="Miyauchi S."/>
            <person name="Thiergart T."/>
            <person name="Pickel B."/>
            <person name="Atanasova L."/>
            <person name="Karlsson M."/>
            <person name="Huettel B."/>
            <person name="Barry K.W."/>
            <person name="Haridas S."/>
            <person name="Chen C."/>
            <person name="Bauer D."/>
            <person name="Andreopoulos W."/>
            <person name="Pangilinan J."/>
            <person name="LaButti K."/>
            <person name="Riley R."/>
            <person name="Lipzen A."/>
            <person name="Clum A."/>
            <person name="Drula E."/>
            <person name="Henrissat B."/>
            <person name="Kohler A."/>
            <person name="Grigoriev I.V."/>
            <person name="Martin F.M."/>
            <person name="Hacquard S."/>
        </authorList>
    </citation>
    <scope>NUCLEOTIDE SEQUENCE</scope>
    <source>
        <strain evidence="8">MPI-CAGE-AT-0021</strain>
    </source>
</reference>